<comment type="caution">
    <text evidence="1">The sequence shown here is derived from an EMBL/GenBank/DDBJ whole genome shotgun (WGS) entry which is preliminary data.</text>
</comment>
<proteinExistence type="predicted"/>
<dbReference type="AlphaFoldDB" id="A0A8K0C8K3"/>
<gene>
    <name evidence="1" type="ORF">ILUMI_27108</name>
</gene>
<reference evidence="1" key="1">
    <citation type="submission" date="2019-08" db="EMBL/GenBank/DDBJ databases">
        <title>The genome of the North American firefly Photinus pyralis.</title>
        <authorList>
            <consortium name="Photinus pyralis genome working group"/>
            <person name="Fallon T.R."/>
            <person name="Sander Lower S.E."/>
            <person name="Weng J.-K."/>
        </authorList>
    </citation>
    <scope>NUCLEOTIDE SEQUENCE</scope>
    <source>
        <strain evidence="1">TRF0915ILg1</strain>
        <tissue evidence="1">Whole body</tissue>
    </source>
</reference>
<accession>A0A8K0C8K3</accession>
<sequence length="67" mass="6853">GESCTVPLPPLLQGLSPLIVPGVCQNSCPIPLVGYIGACDNGRPCCYNCAANCANNVFCSLTNPVLS</sequence>
<evidence type="ECO:0000313" key="1">
    <source>
        <dbReference type="EMBL" id="KAF2879055.1"/>
    </source>
</evidence>
<name>A0A8K0C8K3_IGNLU</name>
<evidence type="ECO:0000313" key="2">
    <source>
        <dbReference type="Proteomes" id="UP000801492"/>
    </source>
</evidence>
<dbReference type="Proteomes" id="UP000801492">
    <property type="component" value="Unassembled WGS sequence"/>
</dbReference>
<feature type="non-terminal residue" evidence="1">
    <location>
        <position position="1"/>
    </location>
</feature>
<dbReference type="EMBL" id="VTPC01091235">
    <property type="protein sequence ID" value="KAF2879055.1"/>
    <property type="molecule type" value="Genomic_DNA"/>
</dbReference>
<protein>
    <submittedName>
        <fullName evidence="1">Uncharacterized protein</fullName>
    </submittedName>
</protein>
<keyword evidence="2" id="KW-1185">Reference proteome</keyword>
<organism evidence="1 2">
    <name type="scientific">Ignelater luminosus</name>
    <name type="common">Cucubano</name>
    <name type="synonym">Pyrophorus luminosus</name>
    <dbReference type="NCBI Taxonomy" id="2038154"/>
    <lineage>
        <taxon>Eukaryota</taxon>
        <taxon>Metazoa</taxon>
        <taxon>Ecdysozoa</taxon>
        <taxon>Arthropoda</taxon>
        <taxon>Hexapoda</taxon>
        <taxon>Insecta</taxon>
        <taxon>Pterygota</taxon>
        <taxon>Neoptera</taxon>
        <taxon>Endopterygota</taxon>
        <taxon>Coleoptera</taxon>
        <taxon>Polyphaga</taxon>
        <taxon>Elateriformia</taxon>
        <taxon>Elateroidea</taxon>
        <taxon>Elateridae</taxon>
        <taxon>Agrypninae</taxon>
        <taxon>Pyrophorini</taxon>
        <taxon>Ignelater</taxon>
    </lineage>
</organism>